<evidence type="ECO:0000256" key="1">
    <source>
        <dbReference type="ARBA" id="ARBA00023026"/>
    </source>
</evidence>
<evidence type="ECO:0000313" key="2">
    <source>
        <dbReference type="EMBL" id="RAW85744.1"/>
    </source>
</evidence>
<evidence type="ECO:0008006" key="4">
    <source>
        <dbReference type="Google" id="ProtNLM"/>
    </source>
</evidence>
<dbReference type="AlphaFoldDB" id="A0A329VC75"/>
<proteinExistence type="predicted"/>
<keyword evidence="1" id="KW-0843">Virulence</keyword>
<dbReference type="Proteomes" id="UP000250870">
    <property type="component" value="Unassembled WGS sequence"/>
</dbReference>
<dbReference type="Pfam" id="PF03538">
    <property type="entry name" value="VRP1"/>
    <property type="match status" value="1"/>
</dbReference>
<dbReference type="InterPro" id="IPR018003">
    <property type="entry name" value="Insecticidal_toxin/plasmid_vir"/>
</dbReference>
<comment type="caution">
    <text evidence="2">The sequence shown here is derived from an EMBL/GenBank/DDBJ whole genome shotgun (WGS) entry which is preliminary data.</text>
</comment>
<reference evidence="2 3" key="1">
    <citation type="journal article" date="2018" name="Int. J. Syst. Evol. Microbiol.">
        <title>Whole-genome-based revisit of Photorhabdus phylogeny: proposal for the elevation of most Photorhabdus subspecies to the species level and description of one novel species Photorhabdus bodei sp. nov., and one novel subspecies Photorhabdus laumondii subsp. clarkei subsp. nov.</title>
        <authorList>
            <person name="Machado R.A.R."/>
            <person name="Wuthrich D."/>
            <person name="Kuhnert P."/>
            <person name="Arce C.C.M."/>
            <person name="Thonen L."/>
            <person name="Ruiz C."/>
            <person name="Zhang X."/>
            <person name="Robert C.A.M."/>
            <person name="Karimi J."/>
            <person name="Kamali S."/>
            <person name="Ma J."/>
            <person name="Bruggmann R."/>
            <person name="Erb M."/>
        </authorList>
    </citation>
    <scope>NUCLEOTIDE SEQUENCE [LARGE SCALE GENOMIC DNA]</scope>
    <source>
        <strain evidence="2 3">BOJ-47</strain>
    </source>
</reference>
<dbReference type="EMBL" id="NSCI01000033">
    <property type="protein sequence ID" value="RAW85744.1"/>
    <property type="molecule type" value="Genomic_DNA"/>
</dbReference>
<accession>A0A329VC75</accession>
<gene>
    <name evidence="2" type="ORF">CKY01_18770</name>
</gene>
<name>A0A329VC75_9GAMM</name>
<protein>
    <recommendedName>
        <fullName evidence="4">Virulence plasmid A protein</fullName>
    </recommendedName>
</protein>
<organism evidence="2 3">
    <name type="scientific">Photorhabdus laumondii subsp. clarkei</name>
    <dbReference type="NCBI Taxonomy" id="2029685"/>
    <lineage>
        <taxon>Bacteria</taxon>
        <taxon>Pseudomonadati</taxon>
        <taxon>Pseudomonadota</taxon>
        <taxon>Gammaproteobacteria</taxon>
        <taxon>Enterobacterales</taxon>
        <taxon>Morganellaceae</taxon>
        <taxon>Photorhabdus</taxon>
    </lineage>
</organism>
<sequence>MRSLNSGVRMKQLVSPLISCTEEIHNLPGKLANLGYASVFDVVRMPRERFIREHRADLGRSAEKMYDLAVGYAHQVLHHFRRNPISQAVQISLRSPFSVSGPDYAKQFLDANTGWKDKAPSGSPEANDAPVAYLTHIYQLALEQEKSGASAIMNTLAERRPDLGTLLINDKAINEVVPQLQLVNEILSKAIQKKLSLTDLEAVNAKLSTTRYPNNLPYHYGHQQIQTAQSVLDTMLQDITLPQTLDLPQNFWATAKGKLSDATAGALTRLQIMASQLSPEQQKIMVETVGQDFYQLNYGDSSLTANSFSDMTILTDRTSLTVPQVELMLCSTVGGSTVVKSDNVSSGDTTATPFAYGARFIHTGKPQAITLSRSGAEAHFALTVNNLTDDKLDRINRIVRLQKWLNLPYEDIDLLVTSAMDAETGNTALLMNNNTLRMLGVFKHYQAKYGVSAKQFVGWLRVVTPFAITPATPFLDQVFNSVGTFDTPFVIDNQDFVYTLTTGGDGARVKHISTALGLNHRQFLLLADNIARQQGNITQSTLNCNLFVVSAFYRLANLARTFEINPEAFCALADRLDAGTGIVWQQLAGKPIITAPQKDSPLVADILSLLQALSVQAQWGQQHNLPFSTQQLLLSDEISLVPFKAGSYGRISDPGQMELVSIDWKDLIYDAKSGELILTQQIAFRGSKNPISEFHYPLPSGLSLNGKMSWTGDAPDGVTFNDNYGISSDRPFIWSNTWLYIGTTNTYILNISLKGTFKDLSVLNTLISEVKIHPYAHDTILTFSQGAILVNNFVSIAQGTDDQLNFIRQVWQNLGGTLVDATLLSRSGAPLVDTSGHAIDWFALLSAGNSPLIDKVSLVTDVGKESVIATVVNTQSLSDEDKKLAITTLTNTLNQAQQTQQGVAVSLLAQTLNVSQSLPALLLRWCGKNIYQWLSATWALKEAVKTAADIPADYLGLLREVVRRSLLTQQFTLSPAMVQTLLDYPAYFGASAETVTDINLWMLYTLSRYSDLLLQVGKAGSGSEGDVLAYLHAANSAASLSQADAAQTLATLLGWEANELQAAWSVLGGIAKTTPQLDTLLRLQQAQSQTGLGVTQQQQGYVLSCDSDYALWQSTGQALVAGVSHVKGSR</sequence>
<evidence type="ECO:0000313" key="3">
    <source>
        <dbReference type="Proteomes" id="UP000250870"/>
    </source>
</evidence>